<name>A0A2T3AK69_9PEZI</name>
<dbReference type="FunCoup" id="A0A2T3AK69">
    <property type="interactions" value="778"/>
</dbReference>
<sequence length="294" mass="32365">MNHITSPNEPYPDPAVLSQATTTHTQGAFAISSRKLPISKSGPIDEMSRRLGIPIPEMIFGDNLVAIDHAPSGWRIEFTAEAALDLVDKTGANMLQVAYAGEWSSSREKSTAHDIREVVKPYDWSYSTAYAGTETATTTAAAAATATDNATDSKSLTPAADKSIPLELLKRRDPILFFDEVVLFESELDDNGISIYSVKVRVMEQRMLLLARLYMRLDNVVVRVRDTRVYVDFAQEEVMREYTAKEDSFANVKRGLLMSGLTPDGITSALRDANQVAHLLPVVEQHVEAVSLSS</sequence>
<dbReference type="GO" id="GO:0031929">
    <property type="term" value="P:TOR signaling"/>
    <property type="evidence" value="ECO:0007669"/>
    <property type="project" value="TreeGrafter"/>
</dbReference>
<dbReference type="Proteomes" id="UP000241462">
    <property type="component" value="Unassembled WGS sequence"/>
</dbReference>
<evidence type="ECO:0000313" key="2">
    <source>
        <dbReference type="EMBL" id="PSS00985.1"/>
    </source>
</evidence>
<organism evidence="2 3">
    <name type="scientific">Coniella lustricola</name>
    <dbReference type="NCBI Taxonomy" id="2025994"/>
    <lineage>
        <taxon>Eukaryota</taxon>
        <taxon>Fungi</taxon>
        <taxon>Dikarya</taxon>
        <taxon>Ascomycota</taxon>
        <taxon>Pezizomycotina</taxon>
        <taxon>Sordariomycetes</taxon>
        <taxon>Sordariomycetidae</taxon>
        <taxon>Diaporthales</taxon>
        <taxon>Schizoparmaceae</taxon>
        <taxon>Coniella</taxon>
    </lineage>
</organism>
<evidence type="ECO:0000256" key="1">
    <source>
        <dbReference type="ARBA" id="ARBA00006658"/>
    </source>
</evidence>
<evidence type="ECO:0000313" key="3">
    <source>
        <dbReference type="Proteomes" id="UP000241462"/>
    </source>
</evidence>
<accession>A0A2T3AK69</accession>
<dbReference type="PANTHER" id="PTHR21021:SF16">
    <property type="entry name" value="TIP41-LIKE PROTEIN"/>
    <property type="match status" value="1"/>
</dbReference>
<dbReference type="InParanoid" id="A0A2T3AK69"/>
<keyword evidence="3" id="KW-1185">Reference proteome</keyword>
<reference evidence="2 3" key="1">
    <citation type="journal article" date="2018" name="Mycol. Prog.">
        <title>Coniella lustricola, a new species from submerged detritus.</title>
        <authorList>
            <person name="Raudabaugh D.B."/>
            <person name="Iturriaga T."/>
            <person name="Carver A."/>
            <person name="Mondo S."/>
            <person name="Pangilinan J."/>
            <person name="Lipzen A."/>
            <person name="He G."/>
            <person name="Amirebrahimi M."/>
            <person name="Grigoriev I.V."/>
            <person name="Miller A.N."/>
        </authorList>
    </citation>
    <scope>NUCLEOTIDE SEQUENCE [LARGE SCALE GENOMIC DNA]</scope>
    <source>
        <strain evidence="2 3">B22-T-1</strain>
    </source>
</reference>
<proteinExistence type="inferred from homology"/>
<dbReference type="GO" id="GO:0005829">
    <property type="term" value="C:cytosol"/>
    <property type="evidence" value="ECO:0007669"/>
    <property type="project" value="TreeGrafter"/>
</dbReference>
<comment type="similarity">
    <text evidence="1">Belongs to the TIP41 family.</text>
</comment>
<protein>
    <submittedName>
        <fullName evidence="2">TIP41-like family-domain-containing protein</fullName>
    </submittedName>
</protein>
<dbReference type="OrthoDB" id="10253878at2759"/>
<dbReference type="PANTHER" id="PTHR21021">
    <property type="entry name" value="GAF/PUTATIVE CYTOSKELETAL PROTEIN"/>
    <property type="match status" value="1"/>
</dbReference>
<dbReference type="InterPro" id="IPR007303">
    <property type="entry name" value="TIP41-like"/>
</dbReference>
<dbReference type="EMBL" id="KZ678380">
    <property type="protein sequence ID" value="PSS00985.1"/>
    <property type="molecule type" value="Genomic_DNA"/>
</dbReference>
<dbReference type="AlphaFoldDB" id="A0A2T3AK69"/>
<dbReference type="InterPro" id="IPR051330">
    <property type="entry name" value="Phosphatase_reg/MetRdx"/>
</dbReference>
<dbReference type="Pfam" id="PF04176">
    <property type="entry name" value="TIP41"/>
    <property type="match status" value="1"/>
</dbReference>
<gene>
    <name evidence="2" type="ORF">BD289DRAFT_360409</name>
</gene>
<dbReference type="STRING" id="2025994.A0A2T3AK69"/>